<dbReference type="InterPro" id="IPR048020">
    <property type="entry name" value="Transpos_IS3"/>
</dbReference>
<dbReference type="GO" id="GO:0003676">
    <property type="term" value="F:nucleic acid binding"/>
    <property type="evidence" value="ECO:0007669"/>
    <property type="project" value="InterPro"/>
</dbReference>
<evidence type="ECO:0000259" key="3">
    <source>
        <dbReference type="PROSITE" id="PS50994"/>
    </source>
</evidence>
<dbReference type="Pfam" id="PF13276">
    <property type="entry name" value="HTH_21"/>
    <property type="match status" value="1"/>
</dbReference>
<dbReference type="NCBIfam" id="NF033516">
    <property type="entry name" value="transpos_IS3"/>
    <property type="match status" value="1"/>
</dbReference>
<name>A0A3E2V8K0_CLOIN</name>
<dbReference type="Gene3D" id="3.30.420.10">
    <property type="entry name" value="Ribonuclease H-like superfamily/Ribonuclease H"/>
    <property type="match status" value="1"/>
</dbReference>
<evidence type="ECO:0000313" key="5">
    <source>
        <dbReference type="Proteomes" id="UP000260025"/>
    </source>
</evidence>
<dbReference type="PANTHER" id="PTHR46889:SF5">
    <property type="entry name" value="INTEGRASE PROTEIN"/>
    <property type="match status" value="1"/>
</dbReference>
<dbReference type="GO" id="GO:0015074">
    <property type="term" value="P:DNA integration"/>
    <property type="evidence" value="ECO:0007669"/>
    <property type="project" value="InterPro"/>
</dbReference>
<proteinExistence type="predicted"/>
<feature type="domain" description="Integrase catalytic" evidence="3">
    <location>
        <begin position="157"/>
        <end position="324"/>
    </location>
</feature>
<protein>
    <submittedName>
        <fullName evidence="4">IS3 family transposase</fullName>
    </submittedName>
</protein>
<dbReference type="InterPro" id="IPR012337">
    <property type="entry name" value="RNaseH-like_sf"/>
</dbReference>
<reference evidence="4 5" key="1">
    <citation type="submission" date="2018-08" db="EMBL/GenBank/DDBJ databases">
        <title>A genome reference for cultivated species of the human gut microbiota.</title>
        <authorList>
            <person name="Zou Y."/>
            <person name="Xue W."/>
            <person name="Luo G."/>
        </authorList>
    </citation>
    <scope>NUCLEOTIDE SEQUENCE [LARGE SCALE GENOMIC DNA]</scope>
    <source>
        <strain evidence="4 5">OF01-2LB</strain>
    </source>
</reference>
<dbReference type="InterPro" id="IPR001584">
    <property type="entry name" value="Integrase_cat-core"/>
</dbReference>
<organism evidence="4 5">
    <name type="scientific">Clostridium innocuum</name>
    <dbReference type="NCBI Taxonomy" id="1522"/>
    <lineage>
        <taxon>Bacteria</taxon>
        <taxon>Bacillati</taxon>
        <taxon>Bacillota</taxon>
        <taxon>Clostridia</taxon>
        <taxon>Eubacteriales</taxon>
        <taxon>Clostridiaceae</taxon>
        <taxon>Clostridium</taxon>
    </lineage>
</organism>
<evidence type="ECO:0000313" key="4">
    <source>
        <dbReference type="EMBL" id="RGC06875.1"/>
    </source>
</evidence>
<dbReference type="OrthoDB" id="9781005at2"/>
<dbReference type="AlphaFoldDB" id="A0A3E2V8K0"/>
<dbReference type="InterPro" id="IPR036397">
    <property type="entry name" value="RNaseH_sf"/>
</dbReference>
<dbReference type="Pfam" id="PF00665">
    <property type="entry name" value="rve"/>
    <property type="match status" value="1"/>
</dbReference>
<dbReference type="EMBL" id="QVEV01000109">
    <property type="protein sequence ID" value="RGC06875.1"/>
    <property type="molecule type" value="Genomic_DNA"/>
</dbReference>
<sequence>MSTPTDRSTKKNQLHRQEDGMETKTAREKYGIIQEMTERDNNLLNISWLCEIAGVSRSGYYNWMGGGKSNSDEREKQDQADFELILKAYKHRGYDKGARSIYMRLLHDRTVMNIKKIRRLMKKYNLKCPIRKANPYRRMAKAIKTDSIAKNEVNRNFRQEPRKVILTDITYLFYGNGSKAYLSVMKDAYTKQILSYVASESLEVDFVLETVNQLIKNYGKEINKIKTEAYIHSDQGCHYTSIPFRQLLKDKNLRQSMSRKGNCWDNAPQESFFGHMKDEINISSCNTFSEVKTVIDDYMDYYNTERYQWDLAKLSPDEYYQYSITGNYPLERKGTEA</sequence>
<dbReference type="PANTHER" id="PTHR46889">
    <property type="entry name" value="TRANSPOSASE INSF FOR INSERTION SEQUENCE IS3B-RELATED"/>
    <property type="match status" value="1"/>
</dbReference>
<dbReference type="PROSITE" id="PS50994">
    <property type="entry name" value="INTEGRASE"/>
    <property type="match status" value="1"/>
</dbReference>
<gene>
    <name evidence="4" type="ORF">DXA38_22750</name>
</gene>
<dbReference type="InterPro" id="IPR025948">
    <property type="entry name" value="HTH-like_dom"/>
</dbReference>
<evidence type="ECO:0000256" key="1">
    <source>
        <dbReference type="ARBA" id="ARBA00002286"/>
    </source>
</evidence>
<dbReference type="SUPFAM" id="SSF53098">
    <property type="entry name" value="Ribonuclease H-like"/>
    <property type="match status" value="1"/>
</dbReference>
<evidence type="ECO:0000256" key="2">
    <source>
        <dbReference type="SAM" id="MobiDB-lite"/>
    </source>
</evidence>
<dbReference type="Proteomes" id="UP000260025">
    <property type="component" value="Unassembled WGS sequence"/>
</dbReference>
<comment type="caution">
    <text evidence="4">The sequence shown here is derived from an EMBL/GenBank/DDBJ whole genome shotgun (WGS) entry which is preliminary data.</text>
</comment>
<dbReference type="Pfam" id="PF13333">
    <property type="entry name" value="rve_2"/>
    <property type="match status" value="1"/>
</dbReference>
<accession>A0A3E2V8K0</accession>
<feature type="region of interest" description="Disordered" evidence="2">
    <location>
        <begin position="1"/>
        <end position="26"/>
    </location>
</feature>
<comment type="function">
    <text evidence="1">Involved in the transposition of the insertion sequence.</text>
</comment>
<feature type="compositionally biased region" description="Basic and acidic residues" evidence="2">
    <location>
        <begin position="15"/>
        <end position="26"/>
    </location>
</feature>
<dbReference type="InterPro" id="IPR050900">
    <property type="entry name" value="Transposase_IS3/IS150/IS904"/>
</dbReference>